<evidence type="ECO:0000256" key="7">
    <source>
        <dbReference type="ARBA" id="ARBA00022660"/>
    </source>
</evidence>
<evidence type="ECO:0000256" key="14">
    <source>
        <dbReference type="ARBA" id="ARBA00023136"/>
    </source>
</evidence>
<keyword evidence="10" id="KW-0809">Transit peptide</keyword>
<evidence type="ECO:0000256" key="12">
    <source>
        <dbReference type="ARBA" id="ARBA00022989"/>
    </source>
</evidence>
<keyword evidence="8 17" id="KW-0812">Transmembrane</keyword>
<evidence type="ECO:0000256" key="2">
    <source>
        <dbReference type="ARBA" id="ARBA00004434"/>
    </source>
</evidence>
<gene>
    <name evidence="18" type="primary">LOC115403103</name>
</gene>
<sequence>MIKKNCLKSTGEKVLIAAAEPTGSRSVFTSSKPDTSRPNWLRVGLAFGASAFLWALLFKQHSSDVREYKARNGLE</sequence>
<dbReference type="GO" id="GO:0045271">
    <property type="term" value="C:respiratory chain complex I"/>
    <property type="evidence" value="ECO:0007669"/>
    <property type="project" value="InterPro"/>
</dbReference>
<evidence type="ECO:0000256" key="6">
    <source>
        <dbReference type="ARBA" id="ARBA00022448"/>
    </source>
</evidence>
<evidence type="ECO:0000256" key="15">
    <source>
        <dbReference type="ARBA" id="ARBA00030166"/>
    </source>
</evidence>
<evidence type="ECO:0000256" key="16">
    <source>
        <dbReference type="ARBA" id="ARBA00032841"/>
    </source>
</evidence>
<comment type="subunit">
    <text evidence="4">Complex I is composed of 45 different subunits.</text>
</comment>
<dbReference type="InterPro" id="IPR026192">
    <property type="entry name" value="NDUFC1"/>
</dbReference>
<keyword evidence="14 17" id="KW-0472">Membrane</keyword>
<reference evidence="18" key="2">
    <citation type="submission" date="2025-08" db="UniProtKB">
        <authorList>
            <consortium name="Ensembl"/>
        </authorList>
    </citation>
    <scope>IDENTIFICATION</scope>
</reference>
<evidence type="ECO:0000256" key="8">
    <source>
        <dbReference type="ARBA" id="ARBA00022692"/>
    </source>
</evidence>
<accession>A0A672FCJ9</accession>
<comment type="subcellular location">
    <subcellularLocation>
        <location evidence="2">Mitochondrion inner membrane</location>
        <topology evidence="2">Single-pass membrane protein</topology>
    </subcellularLocation>
</comment>
<keyword evidence="6" id="KW-0813">Transport</keyword>
<protein>
    <recommendedName>
        <fullName evidence="5">NADH dehydrogenase [ubiquinone] 1 subunit C1, mitochondrial</fullName>
    </recommendedName>
    <alternativeName>
        <fullName evidence="15">Complex I-KFYI</fullName>
    </alternativeName>
    <alternativeName>
        <fullName evidence="16">NADH-ubiquinone oxidoreductase KFYI subunit</fullName>
    </alternativeName>
</protein>
<dbReference type="FunCoup" id="A0A672FCJ9">
    <property type="interactions" value="874"/>
</dbReference>
<evidence type="ECO:0000256" key="3">
    <source>
        <dbReference type="ARBA" id="ARBA00008713"/>
    </source>
</evidence>
<dbReference type="AlphaFoldDB" id="A0A672FCJ9"/>
<proteinExistence type="inferred from homology"/>
<dbReference type="Proteomes" id="UP000472267">
    <property type="component" value="Chromosome 2"/>
</dbReference>
<organism evidence="18 19">
    <name type="scientific">Salarias fasciatus</name>
    <name type="common">Jewelled blenny</name>
    <name type="synonym">Blennius fasciatus</name>
    <dbReference type="NCBI Taxonomy" id="181472"/>
    <lineage>
        <taxon>Eukaryota</taxon>
        <taxon>Metazoa</taxon>
        <taxon>Chordata</taxon>
        <taxon>Craniata</taxon>
        <taxon>Vertebrata</taxon>
        <taxon>Euteleostomi</taxon>
        <taxon>Actinopterygii</taxon>
        <taxon>Neopterygii</taxon>
        <taxon>Teleostei</taxon>
        <taxon>Neoteleostei</taxon>
        <taxon>Acanthomorphata</taxon>
        <taxon>Ovalentaria</taxon>
        <taxon>Blenniimorphae</taxon>
        <taxon>Blenniiformes</taxon>
        <taxon>Blennioidei</taxon>
        <taxon>Blenniidae</taxon>
        <taxon>Salariinae</taxon>
        <taxon>Salarias</taxon>
    </lineage>
</organism>
<keyword evidence="12 17" id="KW-1133">Transmembrane helix</keyword>
<evidence type="ECO:0000256" key="17">
    <source>
        <dbReference type="SAM" id="Phobius"/>
    </source>
</evidence>
<keyword evidence="7" id="KW-0679">Respiratory chain</keyword>
<evidence type="ECO:0000256" key="9">
    <source>
        <dbReference type="ARBA" id="ARBA00022792"/>
    </source>
</evidence>
<dbReference type="PANTHER" id="PTHR17097:SF0">
    <property type="entry name" value="NADH DEHYDROGENASE [UBIQUINONE] 1 SUBUNIT C1, MITOCHONDRIAL"/>
    <property type="match status" value="1"/>
</dbReference>
<evidence type="ECO:0000256" key="4">
    <source>
        <dbReference type="ARBA" id="ARBA00011533"/>
    </source>
</evidence>
<feature type="transmembrane region" description="Helical" evidence="17">
    <location>
        <begin position="40"/>
        <end position="58"/>
    </location>
</feature>
<evidence type="ECO:0000313" key="18">
    <source>
        <dbReference type="Ensembl" id="ENSSFAP00005003382.1"/>
    </source>
</evidence>
<keyword evidence="9" id="KW-0999">Mitochondrion inner membrane</keyword>
<dbReference type="GO" id="GO:0005743">
    <property type="term" value="C:mitochondrial inner membrane"/>
    <property type="evidence" value="ECO:0007669"/>
    <property type="project" value="UniProtKB-SubCell"/>
</dbReference>
<evidence type="ECO:0000256" key="5">
    <source>
        <dbReference type="ARBA" id="ARBA00016767"/>
    </source>
</evidence>
<dbReference type="Pfam" id="PF15088">
    <property type="entry name" value="NADH_dh_m_C1"/>
    <property type="match status" value="1"/>
</dbReference>
<evidence type="ECO:0000256" key="13">
    <source>
        <dbReference type="ARBA" id="ARBA00023128"/>
    </source>
</evidence>
<dbReference type="InParanoid" id="A0A672FCJ9"/>
<dbReference type="Ensembl" id="ENSSFAT00005003629.1">
    <property type="protein sequence ID" value="ENSSFAP00005003382.1"/>
    <property type="gene ID" value="ENSSFAG00005002225.1"/>
</dbReference>
<name>A0A672FCJ9_SALFA</name>
<evidence type="ECO:0000313" key="19">
    <source>
        <dbReference type="Proteomes" id="UP000472267"/>
    </source>
</evidence>
<reference evidence="18" key="3">
    <citation type="submission" date="2025-09" db="UniProtKB">
        <authorList>
            <consortium name="Ensembl"/>
        </authorList>
    </citation>
    <scope>IDENTIFICATION</scope>
</reference>
<comment type="function">
    <text evidence="1">Accessory subunit of the mitochondrial membrane respiratory chain NADH dehydrogenase (Complex I), that is believed not to be involved in catalysis. Complex I functions in the transfer of electrons from NADH to the respiratory chain. The immediate electron acceptor for the enzyme is believed to be ubiquinone.</text>
</comment>
<keyword evidence="11" id="KW-0249">Electron transport</keyword>
<keyword evidence="19" id="KW-1185">Reference proteome</keyword>
<reference evidence="18" key="1">
    <citation type="submission" date="2019-06" db="EMBL/GenBank/DDBJ databases">
        <authorList>
            <consortium name="Wellcome Sanger Institute Data Sharing"/>
        </authorList>
    </citation>
    <scope>NUCLEOTIDE SEQUENCE [LARGE SCALE GENOMIC DNA]</scope>
</reference>
<comment type="similarity">
    <text evidence="3">Belongs to the complex I NDUFC1 subunit family.</text>
</comment>
<evidence type="ECO:0000256" key="1">
    <source>
        <dbReference type="ARBA" id="ARBA00003195"/>
    </source>
</evidence>
<evidence type="ECO:0000256" key="10">
    <source>
        <dbReference type="ARBA" id="ARBA00022946"/>
    </source>
</evidence>
<evidence type="ECO:0000256" key="11">
    <source>
        <dbReference type="ARBA" id="ARBA00022982"/>
    </source>
</evidence>
<dbReference type="PANTHER" id="PTHR17097">
    <property type="entry name" value="NADH-UBIQUINONE OXIDOREDUCTASE KFYI SUBUNIT"/>
    <property type="match status" value="1"/>
</dbReference>
<keyword evidence="13" id="KW-0496">Mitochondrion</keyword>